<gene>
    <name evidence="11" type="ORF">Naga_100279g4</name>
</gene>
<dbReference type="Proteomes" id="UP000019335">
    <property type="component" value="Chromosome 10"/>
</dbReference>
<dbReference type="InterPro" id="IPR012677">
    <property type="entry name" value="Nucleotide-bd_a/b_plait_sf"/>
</dbReference>
<feature type="coiled-coil region" evidence="8">
    <location>
        <begin position="681"/>
        <end position="708"/>
    </location>
</feature>
<evidence type="ECO:0000256" key="5">
    <source>
        <dbReference type="ARBA" id="ARBA00022917"/>
    </source>
</evidence>
<name>W7TYG8_9STRA</name>
<comment type="function">
    <text evidence="6">RNA-binding component of the eukaryotic translation initiation factor 3 (eIF-3) complex, which is involved in protein synthesis of a specialized repertoire of mRNAs and, together with other initiation factors, stimulates binding of mRNA and methionyl-tRNAi to the 40S ribosome. The eIF-3 complex specifically targets and initiates translation of a subset of mRNAs involved in cell proliferation.</text>
</comment>
<dbReference type="GO" id="GO:0005852">
    <property type="term" value="C:eukaryotic translation initiation factor 3 complex"/>
    <property type="evidence" value="ECO:0007669"/>
    <property type="project" value="UniProtKB-UniRule"/>
</dbReference>
<keyword evidence="12" id="KW-1185">Reference proteome</keyword>
<dbReference type="PANTHER" id="PTHR14068">
    <property type="entry name" value="EUKARYOTIC TRANSLATION INITIATION FACTOR 3 EIF3 -RELATED"/>
    <property type="match status" value="1"/>
</dbReference>
<dbReference type="PANTHER" id="PTHR14068:SF0">
    <property type="entry name" value="EUKARYOTIC TRANSLATION INITIATION FACTOR 3 SUBUNIT B"/>
    <property type="match status" value="1"/>
</dbReference>
<sequence length="773" mass="88621">MCTVCCHLFPQIIARLPPPSPLRNLSAYTREQPTLMAGEDYEHHYSDVPIDEELKGYISEGRTDWEEPVYEPDFSTAIVVDNLPKVSREKYDRLMVFVRKIYDQVGKIAEDGLQMPLDEATGMTLGFAFINFLTRDSAEKAIAATNNWNLDKAHALKVNSYVDLVKTTTHPETYTPEPARPLTTVPGLYDWLKDAQYRDQFVVRHGRDTEVYWAEPGGTPELVYGGEREKAMGQGRYWCDQYVTWSKTGAYLLTYHRQGVALWGGPKFEKVARLAHHGVALAQFSNTDRYLVTYSYPDDGPGHVVVWDVERSISIQEQVALRSWPVEPFGKGNHFKWSHDDKYIAVGKSKYLRNPQAAQAGLDESGGGGAGHVKQGSTGAGVGEGGPEDGEGQISVFEAPSMELLDRKSIRAEGLRGFDWCPKDNLIAYWAPERQQQPARVVLVELPSKKEVRRKPLFYVEDCELTWQNEGEYLCAQVTHKKRQSKKKVSLELFRVKEAGIALEMVEIDATPVRDFAWEPAGHRFAIIHGDDANSYRFSVSFYSMIHPTTGQKEVTLLYRLEGQKARPVNKLLWSPNGSIIVLAKLAEASSLEFYDVDSHSTLAKRDDLSRIDYLKWDPSGRYLTDAIQQPMGNSYYKYSYDNGFRMWTFQGTLIAHVEKNQFYMFQWRPRPPSLLTAEQQRKVKKDLRKYERRFDKEDREKEMNKKKEEWRKKGARRAEFRAFYATRLAEFQARKAELVALQKGYDDEELENYEIRVVTRRMVPLGDPELAG</sequence>
<dbReference type="InterPro" id="IPR011400">
    <property type="entry name" value="EIF3B"/>
</dbReference>
<keyword evidence="3 6" id="KW-0396">Initiation factor</keyword>
<evidence type="ECO:0000313" key="11">
    <source>
        <dbReference type="EMBL" id="EWM25691.1"/>
    </source>
</evidence>
<dbReference type="Pfam" id="PF00076">
    <property type="entry name" value="RRM_1"/>
    <property type="match status" value="1"/>
</dbReference>
<evidence type="ECO:0000256" key="6">
    <source>
        <dbReference type="HAMAP-Rule" id="MF_03001"/>
    </source>
</evidence>
<dbReference type="InterPro" id="IPR000504">
    <property type="entry name" value="RRM_dom"/>
</dbReference>
<protein>
    <recommendedName>
        <fullName evidence="6 7">Eukaryotic translation initiation factor 3 subunit B</fullName>
        <shortName evidence="6 7">eIF3b</shortName>
    </recommendedName>
    <alternativeName>
        <fullName evidence="6">Eukaryotic translation initiation factor 3 subunit 9</fullName>
    </alternativeName>
</protein>
<dbReference type="FunFam" id="3.30.70.330:FF:000235">
    <property type="entry name" value="Eukaryotic translation initiation factor 3 subunit B"/>
    <property type="match status" value="1"/>
</dbReference>
<dbReference type="InterPro" id="IPR035979">
    <property type="entry name" value="RBD_domain_sf"/>
</dbReference>
<dbReference type="AlphaFoldDB" id="W7TYG8"/>
<feature type="region of interest" description="Disordered" evidence="9">
    <location>
        <begin position="358"/>
        <end position="392"/>
    </location>
</feature>
<reference evidence="11 12" key="1">
    <citation type="journal article" date="2014" name="Mol. Plant">
        <title>Chromosome Scale Genome Assembly and Transcriptome Profiling of Nannochloropsis gaditana in Nitrogen Depletion.</title>
        <authorList>
            <person name="Corteggiani Carpinelli E."/>
            <person name="Telatin A."/>
            <person name="Vitulo N."/>
            <person name="Forcato C."/>
            <person name="D'Angelo M."/>
            <person name="Schiavon R."/>
            <person name="Vezzi A."/>
            <person name="Giacometti G.M."/>
            <person name="Morosinotto T."/>
            <person name="Valle G."/>
        </authorList>
    </citation>
    <scope>NUCLEOTIDE SEQUENCE [LARGE SCALE GENOMIC DNA]</scope>
    <source>
        <strain evidence="11 12">B-31</strain>
    </source>
</reference>
<evidence type="ECO:0000256" key="1">
    <source>
        <dbReference type="ARBA" id="ARBA00004496"/>
    </source>
</evidence>
<dbReference type="Gene3D" id="3.30.70.330">
    <property type="match status" value="1"/>
</dbReference>
<dbReference type="GO" id="GO:0016282">
    <property type="term" value="C:eukaryotic 43S preinitiation complex"/>
    <property type="evidence" value="ECO:0007669"/>
    <property type="project" value="UniProtKB-UniRule"/>
</dbReference>
<dbReference type="SUPFAM" id="SSF69322">
    <property type="entry name" value="Tricorn protease domain 2"/>
    <property type="match status" value="1"/>
</dbReference>
<comment type="subcellular location">
    <subcellularLocation>
        <location evidence="1 6 7">Cytoplasm</location>
    </subcellularLocation>
</comment>
<dbReference type="CDD" id="cd12278">
    <property type="entry name" value="RRM_eIF3B"/>
    <property type="match status" value="1"/>
</dbReference>
<evidence type="ECO:0000256" key="4">
    <source>
        <dbReference type="ARBA" id="ARBA00022884"/>
    </source>
</evidence>
<dbReference type="HAMAP" id="MF_03001">
    <property type="entry name" value="eIF3b"/>
    <property type="match status" value="1"/>
</dbReference>
<dbReference type="GO" id="GO:0033290">
    <property type="term" value="C:eukaryotic 48S preinitiation complex"/>
    <property type="evidence" value="ECO:0007669"/>
    <property type="project" value="UniProtKB-UniRule"/>
</dbReference>
<dbReference type="OrthoDB" id="10250414at2759"/>
<proteinExistence type="inferred from homology"/>
<dbReference type="Gene3D" id="2.130.10.10">
    <property type="entry name" value="YVTN repeat-like/Quinoprotein amine dehydrogenase"/>
    <property type="match status" value="2"/>
</dbReference>
<evidence type="ECO:0000256" key="2">
    <source>
        <dbReference type="ARBA" id="ARBA00022490"/>
    </source>
</evidence>
<dbReference type="Pfam" id="PF08662">
    <property type="entry name" value="eIF2A"/>
    <property type="match status" value="1"/>
</dbReference>
<keyword evidence="2 6" id="KW-0963">Cytoplasm</keyword>
<keyword evidence="8" id="KW-0175">Coiled coil</keyword>
<dbReference type="GO" id="GO:0003723">
    <property type="term" value="F:RNA binding"/>
    <property type="evidence" value="ECO:0007669"/>
    <property type="project" value="UniProtKB-UniRule"/>
</dbReference>
<dbReference type="InterPro" id="IPR015943">
    <property type="entry name" value="WD40/YVTN_repeat-like_dom_sf"/>
</dbReference>
<feature type="domain" description="RRM" evidence="10">
    <location>
        <begin position="76"/>
        <end position="163"/>
    </location>
</feature>
<dbReference type="GO" id="GO:0031369">
    <property type="term" value="F:translation initiation factor binding"/>
    <property type="evidence" value="ECO:0007669"/>
    <property type="project" value="InterPro"/>
</dbReference>
<dbReference type="PIRSF" id="PIRSF036424">
    <property type="entry name" value="eIF3b"/>
    <property type="match status" value="1"/>
</dbReference>
<dbReference type="GO" id="GO:0003743">
    <property type="term" value="F:translation initiation factor activity"/>
    <property type="evidence" value="ECO:0007669"/>
    <property type="project" value="UniProtKB-UniRule"/>
</dbReference>
<evidence type="ECO:0000259" key="10">
    <source>
        <dbReference type="PROSITE" id="PS50102"/>
    </source>
</evidence>
<dbReference type="InterPro" id="IPR013979">
    <property type="entry name" value="TIF_beta_prop-like"/>
</dbReference>
<evidence type="ECO:0000256" key="9">
    <source>
        <dbReference type="SAM" id="MobiDB-lite"/>
    </source>
</evidence>
<keyword evidence="4 6" id="KW-0694">RNA-binding</keyword>
<dbReference type="EMBL" id="AZIL01000843">
    <property type="protein sequence ID" value="EWM25691.1"/>
    <property type="molecule type" value="Genomic_DNA"/>
</dbReference>
<comment type="caution">
    <text evidence="11">The sequence shown here is derived from an EMBL/GenBank/DDBJ whole genome shotgun (WGS) entry which is preliminary data.</text>
</comment>
<evidence type="ECO:0000256" key="7">
    <source>
        <dbReference type="PIRNR" id="PIRNR036424"/>
    </source>
</evidence>
<comment type="subunit">
    <text evidence="6 7">Component of the eukaryotic translation initiation factor 3 (eIF-3) complex.</text>
</comment>
<accession>W7TYG8</accession>
<evidence type="ECO:0000256" key="8">
    <source>
        <dbReference type="SAM" id="Coils"/>
    </source>
</evidence>
<comment type="function">
    <text evidence="7">Component of the eukaryotic translation initiation factor 3 (eIF-3) complex, which is involved in protein synthesis and, together with other initiation factors, stimulates binding of mRNA and methionyl-tRNAi to the 40S ribosome.</text>
</comment>
<keyword evidence="5 6" id="KW-0648">Protein biosynthesis</keyword>
<dbReference type="SUPFAM" id="SSF54928">
    <property type="entry name" value="RNA-binding domain, RBD"/>
    <property type="match status" value="1"/>
</dbReference>
<dbReference type="InterPro" id="IPR034363">
    <property type="entry name" value="eIF3B_RRM"/>
</dbReference>
<dbReference type="PROSITE" id="PS50102">
    <property type="entry name" value="RRM"/>
    <property type="match status" value="1"/>
</dbReference>
<evidence type="ECO:0000313" key="12">
    <source>
        <dbReference type="Proteomes" id="UP000019335"/>
    </source>
</evidence>
<comment type="similarity">
    <text evidence="6 7">Belongs to the eIF-3 subunit B family.</text>
</comment>
<organism evidence="11 12">
    <name type="scientific">Nannochloropsis gaditana</name>
    <dbReference type="NCBI Taxonomy" id="72520"/>
    <lineage>
        <taxon>Eukaryota</taxon>
        <taxon>Sar</taxon>
        <taxon>Stramenopiles</taxon>
        <taxon>Ochrophyta</taxon>
        <taxon>Eustigmatophyceae</taxon>
        <taxon>Eustigmatales</taxon>
        <taxon>Monodopsidaceae</taxon>
        <taxon>Nannochloropsis</taxon>
    </lineage>
</organism>
<dbReference type="GO" id="GO:0001732">
    <property type="term" value="P:formation of cytoplasmic translation initiation complex"/>
    <property type="evidence" value="ECO:0007669"/>
    <property type="project" value="UniProtKB-UniRule"/>
</dbReference>
<evidence type="ECO:0000256" key="3">
    <source>
        <dbReference type="ARBA" id="ARBA00022540"/>
    </source>
</evidence>